<feature type="compositionally biased region" description="Polar residues" evidence="2">
    <location>
        <begin position="173"/>
        <end position="182"/>
    </location>
</feature>
<feature type="region of interest" description="Disordered" evidence="2">
    <location>
        <begin position="202"/>
        <end position="233"/>
    </location>
</feature>
<dbReference type="EMBL" id="BSXW01000063">
    <property type="protein sequence ID" value="GMF11077.1"/>
    <property type="molecule type" value="Genomic_DNA"/>
</dbReference>
<feature type="compositionally biased region" description="Low complexity" evidence="2">
    <location>
        <begin position="131"/>
        <end position="142"/>
    </location>
</feature>
<feature type="region of interest" description="Disordered" evidence="2">
    <location>
        <begin position="131"/>
        <end position="187"/>
    </location>
</feature>
<keyword evidence="1" id="KW-0175">Coiled coil</keyword>
<evidence type="ECO:0000313" key="3">
    <source>
        <dbReference type="EMBL" id="GMF11077.1"/>
    </source>
</evidence>
<accession>A0A9W6TEI2</accession>
<feature type="region of interest" description="Disordered" evidence="2">
    <location>
        <begin position="728"/>
        <end position="747"/>
    </location>
</feature>
<proteinExistence type="predicted"/>
<evidence type="ECO:0000256" key="1">
    <source>
        <dbReference type="SAM" id="Coils"/>
    </source>
</evidence>
<feature type="compositionally biased region" description="Polar residues" evidence="2">
    <location>
        <begin position="261"/>
        <end position="270"/>
    </location>
</feature>
<feature type="region of interest" description="Disordered" evidence="2">
    <location>
        <begin position="261"/>
        <end position="389"/>
    </location>
</feature>
<feature type="compositionally biased region" description="Polar residues" evidence="2">
    <location>
        <begin position="306"/>
        <end position="320"/>
    </location>
</feature>
<feature type="compositionally biased region" description="Polar residues" evidence="2">
    <location>
        <begin position="361"/>
        <end position="371"/>
    </location>
</feature>
<feature type="region of interest" description="Disordered" evidence="2">
    <location>
        <begin position="871"/>
        <end position="903"/>
    </location>
</feature>
<reference evidence="3" key="1">
    <citation type="submission" date="2023-04" db="EMBL/GenBank/DDBJ databases">
        <title>Phytophthora lilii NBRC 32176.</title>
        <authorList>
            <person name="Ichikawa N."/>
            <person name="Sato H."/>
            <person name="Tonouchi N."/>
        </authorList>
    </citation>
    <scope>NUCLEOTIDE SEQUENCE</scope>
    <source>
        <strain evidence="3">NBRC 32176</strain>
    </source>
</reference>
<feature type="compositionally biased region" description="Basic residues" evidence="2">
    <location>
        <begin position="143"/>
        <end position="153"/>
    </location>
</feature>
<feature type="compositionally biased region" description="Low complexity" evidence="2">
    <location>
        <begin position="1092"/>
        <end position="1122"/>
    </location>
</feature>
<feature type="region of interest" description="Disordered" evidence="2">
    <location>
        <begin position="1091"/>
        <end position="1140"/>
    </location>
</feature>
<protein>
    <submittedName>
        <fullName evidence="3">Unnamed protein product</fullName>
    </submittedName>
</protein>
<feature type="coiled-coil region" evidence="1">
    <location>
        <begin position="1177"/>
        <end position="1204"/>
    </location>
</feature>
<feature type="region of interest" description="Disordered" evidence="2">
    <location>
        <begin position="521"/>
        <end position="556"/>
    </location>
</feature>
<feature type="region of interest" description="Disordered" evidence="2">
    <location>
        <begin position="692"/>
        <end position="719"/>
    </location>
</feature>
<evidence type="ECO:0000313" key="4">
    <source>
        <dbReference type="Proteomes" id="UP001165083"/>
    </source>
</evidence>
<feature type="compositionally biased region" description="Basic and acidic residues" evidence="2">
    <location>
        <begin position="887"/>
        <end position="903"/>
    </location>
</feature>
<feature type="compositionally biased region" description="Polar residues" evidence="2">
    <location>
        <begin position="202"/>
        <end position="222"/>
    </location>
</feature>
<dbReference type="Proteomes" id="UP001165083">
    <property type="component" value="Unassembled WGS sequence"/>
</dbReference>
<sequence length="1270" mass="141483">MLQLVKAWGLAAELVCQSDGQEPMSIVHEMFRQFERLQGGNMVRNLSGLATRRRVLKQSFSRIAAFDKIQEMNGDPKFTELPLAARQNVMRTWKNSNLLDLSAELYEELGKVIALDTRAVSLEDMRRAKVGSAKAANASGARASHKSSRPAKKQRVDNLQQESKEGDEDSGCVVSSQPTSVIDDSEEEKFAIPMMVVQSRIGANQQQKSPVQAPTTNSISQTPPAPTRMEAPRLSVADNASSAMVSKSNGNEMYCSTQVATEATQTSNPAPLSLPAQVPAAPRSLPSGIPKEASTRKVVVAANDNRGAQKTTPSVDSQAPVTDMNLAPKPTVKPTQTVSVDTRIASKESQKEAKESKRDTPSVTAASTGNLKSPGRWGKRKRKVHADGPNGHLWETNELDILIKAWEKAAILVCNSDPAERLSLNREMYREFLAMQGGSSVRNSTALAARRSSLKFSYEHIRSFNESQKAKGEPSYHEIPEDKRMTLLRSWKNRNSVDLTKGMYDGLGRILAMDEKLAEVRSLRPPPLPQKAKTKSKSSKGPKESSDFNHSSKTAKWSTDESSDLIKACADVMNVPANKTQSATERESLIYDAFVVRRKNAGDTDTPIRRDLRSMAQQWRYILASYAYIKACNENRAEADSPTWFTMSPMQKRAYQQCTNVPLKFVDLSAEMFELVTETSFEGVVPPASTLPAPVTNSSSEGVSLRPRSTRKRTEAFYSSDSETSVMSISTTGANRSAKDPTATVAKKGNNWPEEELWNLIKAWEDASTSTKSGKLTSALNATFTEFSKLQEGSSNRNRTINSVRNKMIALKSSFTSISAFMAERGDSMAWFAMTPDQRLSEIRGWKNKTIMDLSKDMFDALAQILHKKTSQAYEGNGKRKPGRPPARAETKIQDEKGHAGQKPEKYVAANWSKEELLMLGEACGELLEGRRTRRYVFEEEKDRFFRRYEELGGTNSLAAAVGLARFMMDSYEFIYFYNEKAAETNSLSWFELDSTDRDSIVTRMSRAYRSFNGLNTVDEDIFNVIDGIDAELRLKLREKKKKTYKPPNDATSSRYVDIEAVVQRCIFKKRTHPAPKKSVAREVPVQLQELSSNADADSSSSESLSAEEATATDSSAAVTSSIVPRSLAQERQIDGTTPRHAVIRRHADSIRRGMSTSRKRVRDADGDVESSTLYITEIIQEQNRKLEAAVKRFRKDSSDARKEHHAFLLQKIQDSFPVDTGNGSFLERVAERQGQTLVDIFQRLQKQREVEKAKDDELMRQLFGRTGQA</sequence>
<evidence type="ECO:0000256" key="2">
    <source>
        <dbReference type="SAM" id="MobiDB-lite"/>
    </source>
</evidence>
<comment type="caution">
    <text evidence="3">The sequence shown here is derived from an EMBL/GenBank/DDBJ whole genome shotgun (WGS) entry which is preliminary data.</text>
</comment>
<name>A0A9W6TEI2_9STRA</name>
<organism evidence="3 4">
    <name type="scientific">Phytophthora lilii</name>
    <dbReference type="NCBI Taxonomy" id="2077276"/>
    <lineage>
        <taxon>Eukaryota</taxon>
        <taxon>Sar</taxon>
        <taxon>Stramenopiles</taxon>
        <taxon>Oomycota</taxon>
        <taxon>Peronosporomycetes</taxon>
        <taxon>Peronosporales</taxon>
        <taxon>Peronosporaceae</taxon>
        <taxon>Phytophthora</taxon>
    </lineage>
</organism>
<gene>
    <name evidence="3" type="ORF">Plil01_000181900</name>
</gene>
<feature type="compositionally biased region" description="Basic and acidic residues" evidence="2">
    <location>
        <begin position="344"/>
        <end position="360"/>
    </location>
</feature>
<dbReference type="AlphaFoldDB" id="A0A9W6TEI2"/>
<keyword evidence="4" id="KW-1185">Reference proteome</keyword>
<dbReference type="OrthoDB" id="100828at2759"/>